<dbReference type="InterPro" id="IPR051209">
    <property type="entry name" value="FAD-bind_Monooxygenase_sf"/>
</dbReference>
<dbReference type="OrthoDB" id="74360at2759"/>
<dbReference type="InterPro" id="IPR036188">
    <property type="entry name" value="FAD/NAD-bd_sf"/>
</dbReference>
<dbReference type="GO" id="GO:0004497">
    <property type="term" value="F:monooxygenase activity"/>
    <property type="evidence" value="ECO:0007669"/>
    <property type="project" value="UniProtKB-KW"/>
</dbReference>
<dbReference type="PANTHER" id="PTHR42877:SF8">
    <property type="entry name" value="MONOOXYGENASE"/>
    <property type="match status" value="1"/>
</dbReference>
<dbReference type="Gene3D" id="3.50.50.60">
    <property type="entry name" value="FAD/NAD(P)-binding domain"/>
    <property type="match status" value="1"/>
</dbReference>
<proteinExistence type="inferred from homology"/>
<keyword evidence="2" id="KW-0560">Oxidoreductase</keyword>
<dbReference type="Proteomes" id="UP000014480">
    <property type="component" value="Unassembled WGS sequence"/>
</dbReference>
<evidence type="ECO:0000313" key="2">
    <source>
        <dbReference type="EMBL" id="TDZ17947.1"/>
    </source>
</evidence>
<dbReference type="EMBL" id="AMCV02000026">
    <property type="protein sequence ID" value="TDZ17947.1"/>
    <property type="molecule type" value="Genomic_DNA"/>
</dbReference>
<dbReference type="SUPFAM" id="SSF51905">
    <property type="entry name" value="FAD/NAD(P)-binding domain"/>
    <property type="match status" value="1"/>
</dbReference>
<organism evidence="2 3">
    <name type="scientific">Colletotrichum orbiculare (strain 104-T / ATCC 96160 / CBS 514.97 / LARS 414 / MAFF 240422)</name>
    <name type="common">Cucumber anthracnose fungus</name>
    <name type="synonym">Colletotrichum lagenarium</name>
    <dbReference type="NCBI Taxonomy" id="1213857"/>
    <lineage>
        <taxon>Eukaryota</taxon>
        <taxon>Fungi</taxon>
        <taxon>Dikarya</taxon>
        <taxon>Ascomycota</taxon>
        <taxon>Pezizomycotina</taxon>
        <taxon>Sordariomycetes</taxon>
        <taxon>Hypocreomycetidae</taxon>
        <taxon>Glomerellales</taxon>
        <taxon>Glomerellaceae</taxon>
        <taxon>Colletotrichum</taxon>
        <taxon>Colletotrichum orbiculare species complex</taxon>
    </lineage>
</organism>
<reference evidence="3" key="2">
    <citation type="journal article" date="2019" name="Mol. Plant Microbe Interact.">
        <title>Genome sequence resources for four phytopathogenic fungi from the Colletotrichum orbiculare species complex.</title>
        <authorList>
            <person name="Gan P."/>
            <person name="Tsushima A."/>
            <person name="Narusaka M."/>
            <person name="Narusaka Y."/>
            <person name="Takano Y."/>
            <person name="Kubo Y."/>
            <person name="Shirasu K."/>
        </authorList>
    </citation>
    <scope>GENOME REANNOTATION</scope>
    <source>
        <strain evidence="3">104-T / ATCC 96160 / CBS 514.97 / LARS 414 / MAFF 240422</strain>
    </source>
</reference>
<evidence type="ECO:0000313" key="3">
    <source>
        <dbReference type="Proteomes" id="UP000014480"/>
    </source>
</evidence>
<sequence length="273" mass="30410">MPRVTAADFLSTLLKPSFISGFVRHYLLKNSVRGGKLSGWTAATWTPSSTLRIETVLHLDCITKAVLAHPTTLERVLEAAEKSGISQIHPEGNRLGGPRSTVHSPGVERQIHVVCIGAGASGLLLAYKLQRNFRNYSLTCYEKNDAVSGTWYENRYTGCACDVPSHNYTWSFEPKLDWSSVYPPASEIREYFESFAAKYDLLQYVKLSHQVIGVHWNHQGGGYDVRIKNQQTGVAFVDHADILINAGGFLTSWKWPDIPGLDKYQGSLLHTAK</sequence>
<accession>A0A484FLY5</accession>
<dbReference type="PANTHER" id="PTHR42877">
    <property type="entry name" value="L-ORNITHINE N(5)-MONOOXYGENASE-RELATED"/>
    <property type="match status" value="1"/>
</dbReference>
<comment type="caution">
    <text evidence="2">The sequence shown here is derived from an EMBL/GenBank/DDBJ whole genome shotgun (WGS) entry which is preliminary data.</text>
</comment>
<keyword evidence="2" id="KW-0503">Monooxygenase</keyword>
<gene>
    <name evidence="2" type="primary">stcW-0</name>
    <name evidence="2" type="ORF">Cob_v009115</name>
</gene>
<dbReference type="AlphaFoldDB" id="A0A484FLY5"/>
<evidence type="ECO:0000256" key="1">
    <source>
        <dbReference type="ARBA" id="ARBA00010139"/>
    </source>
</evidence>
<comment type="similarity">
    <text evidence="1">Belongs to the FAD-binding monooxygenase family.</text>
</comment>
<dbReference type="Pfam" id="PF13450">
    <property type="entry name" value="NAD_binding_8"/>
    <property type="match status" value="1"/>
</dbReference>
<keyword evidence="3" id="KW-1185">Reference proteome</keyword>
<name>A0A484FLY5_COLOR</name>
<reference evidence="3" key="1">
    <citation type="journal article" date="2013" name="New Phytol.">
        <title>Comparative genomic and transcriptomic analyses reveal the hemibiotrophic stage shift of Colletotrichum fungi.</title>
        <authorList>
            <person name="Gan P."/>
            <person name="Ikeda K."/>
            <person name="Irieda H."/>
            <person name="Narusaka M."/>
            <person name="O'Connell R.J."/>
            <person name="Narusaka Y."/>
            <person name="Takano Y."/>
            <person name="Kubo Y."/>
            <person name="Shirasu K."/>
        </authorList>
    </citation>
    <scope>NUCLEOTIDE SEQUENCE [LARGE SCALE GENOMIC DNA]</scope>
    <source>
        <strain evidence="3">104-T / ATCC 96160 / CBS 514.97 / LARS 414 / MAFF 240422</strain>
    </source>
</reference>
<protein>
    <submittedName>
        <fullName evidence="2">Sterigmatocystin biosynthesis monooxygenase stcW</fullName>
    </submittedName>
</protein>